<dbReference type="RefSeq" id="WP_086719452.1">
    <property type="nucleotide sequence ID" value="NZ_BLAG01000004.1"/>
</dbReference>
<dbReference type="GeneID" id="96749210"/>
<sequence>MTFFRPLARRVPLVAATAACALALAACGSSDSGNHSGDGSPAKPASSPSARVSSDGHNAADVAFAKGMIPHHRQAVEMAGLAATRASSPQVKEFAAQIKKAQAPEIRTLSGWLAAWHEPVPAEMPGMDHSAHSGMPGMKGMPEMAALKKKSGKEFDRSFLEMMVGHHRGAVKMAGTEQDKGAYGRAKTLATDIIRTQSAEIARMNKLLGKG</sequence>
<keyword evidence="4" id="KW-0449">Lipoprotein</keyword>
<dbReference type="Proteomes" id="UP000325598">
    <property type="component" value="Unassembled WGS sequence"/>
</dbReference>
<feature type="chain" id="PRO_5023913665" evidence="2">
    <location>
        <begin position="26"/>
        <end position="211"/>
    </location>
</feature>
<evidence type="ECO:0000259" key="3">
    <source>
        <dbReference type="Pfam" id="PF03713"/>
    </source>
</evidence>
<accession>A0A5J4L6N6</accession>
<proteinExistence type="predicted"/>
<keyword evidence="5" id="KW-1185">Reference proteome</keyword>
<dbReference type="EMBL" id="BLAG01000004">
    <property type="protein sequence ID" value="GES28414.1"/>
    <property type="molecule type" value="Genomic_DNA"/>
</dbReference>
<evidence type="ECO:0000256" key="2">
    <source>
        <dbReference type="SAM" id="SignalP"/>
    </source>
</evidence>
<gene>
    <name evidence="4" type="ORF">San01_09010</name>
</gene>
<dbReference type="InterPro" id="IPR005183">
    <property type="entry name" value="DUF305_CopM-like"/>
</dbReference>
<dbReference type="PROSITE" id="PS51257">
    <property type="entry name" value="PROKAR_LIPOPROTEIN"/>
    <property type="match status" value="1"/>
</dbReference>
<dbReference type="PANTHER" id="PTHR36933:SF1">
    <property type="entry name" value="SLL0788 PROTEIN"/>
    <property type="match status" value="1"/>
</dbReference>
<dbReference type="OrthoDB" id="26872at2"/>
<evidence type="ECO:0000313" key="4">
    <source>
        <dbReference type="EMBL" id="GES28414.1"/>
    </source>
</evidence>
<dbReference type="AlphaFoldDB" id="A0A5J4L6N6"/>
<protein>
    <submittedName>
        <fullName evidence="4">Lipoprotein</fullName>
    </submittedName>
</protein>
<feature type="region of interest" description="Disordered" evidence="1">
    <location>
        <begin position="31"/>
        <end position="56"/>
    </location>
</feature>
<evidence type="ECO:0000313" key="5">
    <source>
        <dbReference type="Proteomes" id="UP000325598"/>
    </source>
</evidence>
<evidence type="ECO:0000256" key="1">
    <source>
        <dbReference type="SAM" id="MobiDB-lite"/>
    </source>
</evidence>
<comment type="caution">
    <text evidence="4">The sequence shown here is derived from an EMBL/GenBank/DDBJ whole genome shotgun (WGS) entry which is preliminary data.</text>
</comment>
<keyword evidence="2" id="KW-0732">Signal</keyword>
<feature type="signal peptide" evidence="2">
    <location>
        <begin position="1"/>
        <end position="25"/>
    </location>
</feature>
<feature type="domain" description="DUF305" evidence="3">
    <location>
        <begin position="61"/>
        <end position="208"/>
    </location>
</feature>
<dbReference type="Gene3D" id="1.20.1260.10">
    <property type="match status" value="1"/>
</dbReference>
<dbReference type="InterPro" id="IPR012347">
    <property type="entry name" value="Ferritin-like"/>
</dbReference>
<organism evidence="4 5">
    <name type="scientific">Streptomyces angustmyceticus</name>
    <dbReference type="NCBI Taxonomy" id="285578"/>
    <lineage>
        <taxon>Bacteria</taxon>
        <taxon>Bacillati</taxon>
        <taxon>Actinomycetota</taxon>
        <taxon>Actinomycetes</taxon>
        <taxon>Kitasatosporales</taxon>
        <taxon>Streptomycetaceae</taxon>
        <taxon>Streptomyces</taxon>
    </lineage>
</organism>
<dbReference type="PANTHER" id="PTHR36933">
    <property type="entry name" value="SLL0788 PROTEIN"/>
    <property type="match status" value="1"/>
</dbReference>
<dbReference type="Pfam" id="PF03713">
    <property type="entry name" value="DUF305"/>
    <property type="match status" value="1"/>
</dbReference>
<name>A0A5J4L6N6_9ACTN</name>
<reference evidence="4 5" key="1">
    <citation type="submission" date="2019-10" db="EMBL/GenBank/DDBJ databases">
        <title>Whole genome shotgun sequence of Streptomyces angustmyceticus NBRC 3934.</title>
        <authorList>
            <person name="Hosoyama A."/>
            <person name="Ichikawa N."/>
            <person name="Kimura A."/>
            <person name="Kitahashi Y."/>
            <person name="Komaki H."/>
            <person name="Uohara A."/>
        </authorList>
    </citation>
    <scope>NUCLEOTIDE SEQUENCE [LARGE SCALE GENOMIC DNA]</scope>
    <source>
        <strain evidence="4 5">NBRC 3934</strain>
    </source>
</reference>